<evidence type="ECO:0000256" key="2">
    <source>
        <dbReference type="ARBA" id="ARBA00008796"/>
    </source>
</evidence>
<gene>
    <name evidence="7" type="ORF">OC846_005636</name>
</gene>
<proteinExistence type="inferred from homology"/>
<comment type="similarity">
    <text evidence="2">Belongs to the ODC antizyme family.</text>
</comment>
<dbReference type="GO" id="GO:0008073">
    <property type="term" value="F:ornithine decarboxylase inhibitor activity"/>
    <property type="evidence" value="ECO:0007669"/>
    <property type="project" value="InterPro"/>
</dbReference>
<dbReference type="PANTHER" id="PTHR10279">
    <property type="entry name" value="ORNITHINE DECARBOXYLASE ANTIZYME"/>
    <property type="match status" value="1"/>
</dbReference>
<dbReference type="SUPFAM" id="SSF55729">
    <property type="entry name" value="Acyl-CoA N-acyltransferases (Nat)"/>
    <property type="match status" value="1"/>
</dbReference>
<comment type="caution">
    <text evidence="7">The sequence shown here is derived from an EMBL/GenBank/DDBJ whole genome shotgun (WGS) entry which is preliminary data.</text>
</comment>
<dbReference type="GO" id="GO:0075523">
    <property type="term" value="P:viral translational frameshifting"/>
    <property type="evidence" value="ECO:0007669"/>
    <property type="project" value="UniProtKB-KW"/>
</dbReference>
<dbReference type="EMBL" id="JAPDMZ010000228">
    <property type="protein sequence ID" value="KAK0545515.1"/>
    <property type="molecule type" value="Genomic_DNA"/>
</dbReference>
<feature type="region of interest" description="Disordered" evidence="6">
    <location>
        <begin position="201"/>
        <end position="284"/>
    </location>
</feature>
<dbReference type="GO" id="GO:0005737">
    <property type="term" value="C:cytoplasm"/>
    <property type="evidence" value="ECO:0007669"/>
    <property type="project" value="TreeGrafter"/>
</dbReference>
<dbReference type="Pfam" id="PF02100">
    <property type="entry name" value="ODC_AZ"/>
    <property type="match status" value="1"/>
</dbReference>
<evidence type="ECO:0000313" key="7">
    <source>
        <dbReference type="EMBL" id="KAK0545515.1"/>
    </source>
</evidence>
<dbReference type="PANTHER" id="PTHR10279:SF10">
    <property type="entry name" value="ORNITHINE DECARBOXYLASE ANTIZYME"/>
    <property type="match status" value="1"/>
</dbReference>
<evidence type="ECO:0000256" key="5">
    <source>
        <dbReference type="ARBA" id="ARBA00022758"/>
    </source>
</evidence>
<evidence type="ECO:0000256" key="1">
    <source>
        <dbReference type="ARBA" id="ARBA00002307"/>
    </source>
</evidence>
<comment type="subunit">
    <text evidence="3">Interacts with ODC and thereby sterically blocks ODC homodimerization.</text>
</comment>
<accession>A0AAN6GMY9</accession>
<dbReference type="InterPro" id="IPR038581">
    <property type="entry name" value="ODC_AZ_sf"/>
</dbReference>
<feature type="compositionally biased region" description="Low complexity" evidence="6">
    <location>
        <begin position="1"/>
        <end position="11"/>
    </location>
</feature>
<dbReference type="InterPro" id="IPR002993">
    <property type="entry name" value="ODC_AZ"/>
</dbReference>
<dbReference type="Proteomes" id="UP001176517">
    <property type="component" value="Unassembled WGS sequence"/>
</dbReference>
<feature type="compositionally biased region" description="Polar residues" evidence="6">
    <location>
        <begin position="246"/>
        <end position="255"/>
    </location>
</feature>
<keyword evidence="8" id="KW-1185">Reference proteome</keyword>
<protein>
    <recommendedName>
        <fullName evidence="4">Ornithine decarboxylase antizyme</fullName>
    </recommendedName>
</protein>
<dbReference type="InterPro" id="IPR016181">
    <property type="entry name" value="Acyl_CoA_acyltransferase"/>
</dbReference>
<keyword evidence="5" id="KW-0688">Ribosomal frameshifting</keyword>
<dbReference type="GO" id="GO:0005634">
    <property type="term" value="C:nucleus"/>
    <property type="evidence" value="ECO:0007669"/>
    <property type="project" value="TreeGrafter"/>
</dbReference>
<comment type="function">
    <text evidence="1">Ornithine decarboxylase (ODC) antizyme protein that negatively regulates ODC activity and intracellular polyamine biosynthesis in response to increased intracellular polyamine levels. Binds to ODC monomers, inhibiting the assembly of the functional ODC homodimer, and targets the monomers for ubiquitin-independent proteolytic destruction by the 26S proteasome.</text>
</comment>
<name>A0AAN6GMY9_9BASI</name>
<feature type="compositionally biased region" description="Low complexity" evidence="6">
    <location>
        <begin position="270"/>
        <end position="284"/>
    </location>
</feature>
<dbReference type="AlphaFoldDB" id="A0AAN6GMY9"/>
<evidence type="ECO:0000256" key="6">
    <source>
        <dbReference type="SAM" id="MobiDB-lite"/>
    </source>
</evidence>
<sequence length="449" mass="46718">MASTTSSSHLASPPPPPPPPRRHQSPPEPGLPLHRGVFDISRPQTLPPDLPPSTSADEHGKLHLHIDVDDLVKTSQFPASSLNAARFLATRVFDIPSFVHPSSATTDAAKEEQESAVLSVLAPRCEDVAWDSEEQASMKELANAGWRAAVLVGAVPSAPPPSSGGTLVGSPASIKSPHLNGAAPTTPLKMAGRYAAATSASNGYMDSNTQDLDEDDEEEDNHRTLYVSLPEAETSVPSPPSTSPTRDATANQTQLGRPANANLIRPSAPPRRSSSNSTNAKTSKNVSATLRHAVLTILDLASESTLQCSTVVFVLERNRPDLADLLHGLCYVGGQVLHVKGVPHSIGGARTSSGMGARGLVRGSSGSSWTSGSHRGSPVIRLPGALRGAGPASGSVGSTTSVTAGFPGQVVMPLRIGDHHVDDDDKAGVDDEDLLLLPRSDVILVAVAL</sequence>
<feature type="region of interest" description="Disordered" evidence="6">
    <location>
        <begin position="1"/>
        <end position="58"/>
    </location>
</feature>
<organism evidence="7 8">
    <name type="scientific">Tilletia horrida</name>
    <dbReference type="NCBI Taxonomy" id="155126"/>
    <lineage>
        <taxon>Eukaryota</taxon>
        <taxon>Fungi</taxon>
        <taxon>Dikarya</taxon>
        <taxon>Basidiomycota</taxon>
        <taxon>Ustilaginomycotina</taxon>
        <taxon>Exobasidiomycetes</taxon>
        <taxon>Tilletiales</taxon>
        <taxon>Tilletiaceae</taxon>
        <taxon>Tilletia</taxon>
    </lineage>
</organism>
<feature type="compositionally biased region" description="Polar residues" evidence="6">
    <location>
        <begin position="201"/>
        <end position="210"/>
    </location>
</feature>
<dbReference type="Gene3D" id="3.40.630.60">
    <property type="match status" value="1"/>
</dbReference>
<evidence type="ECO:0000313" key="8">
    <source>
        <dbReference type="Proteomes" id="UP001176517"/>
    </source>
</evidence>
<evidence type="ECO:0000256" key="3">
    <source>
        <dbReference type="ARBA" id="ARBA00011486"/>
    </source>
</evidence>
<dbReference type="GO" id="GO:0045732">
    <property type="term" value="P:positive regulation of protein catabolic process"/>
    <property type="evidence" value="ECO:0007669"/>
    <property type="project" value="TreeGrafter"/>
</dbReference>
<reference evidence="7" key="1">
    <citation type="journal article" date="2023" name="PhytoFront">
        <title>Draft Genome Resources of Seven Strains of Tilletia horrida, Causal Agent of Kernel Smut of Rice.</title>
        <authorList>
            <person name="Khanal S."/>
            <person name="Antony Babu S."/>
            <person name="Zhou X.G."/>
        </authorList>
    </citation>
    <scope>NUCLEOTIDE SEQUENCE</scope>
    <source>
        <strain evidence="7">TX6</strain>
    </source>
</reference>
<evidence type="ECO:0000256" key="4">
    <source>
        <dbReference type="ARBA" id="ARBA00017712"/>
    </source>
</evidence>